<organism evidence="1 2">
    <name type="scientific">Thermomonas hydrothermalis</name>
    <dbReference type="NCBI Taxonomy" id="213588"/>
    <lineage>
        <taxon>Bacteria</taxon>
        <taxon>Pseudomonadati</taxon>
        <taxon>Pseudomonadota</taxon>
        <taxon>Gammaproteobacteria</taxon>
        <taxon>Lysobacterales</taxon>
        <taxon>Lysobacteraceae</taxon>
        <taxon>Thermomonas</taxon>
    </lineage>
</organism>
<dbReference type="AlphaFoldDB" id="A0A1M4U3B1"/>
<gene>
    <name evidence="1" type="ORF">SAMN02745204_00602</name>
</gene>
<name>A0A1M4U3B1_9GAMM</name>
<reference evidence="2" key="1">
    <citation type="submission" date="2016-11" db="EMBL/GenBank/DDBJ databases">
        <authorList>
            <person name="Varghese N."/>
            <person name="Submissions S."/>
        </authorList>
    </citation>
    <scope>NUCLEOTIDE SEQUENCE [LARGE SCALE GENOMIC DNA]</scope>
    <source>
        <strain evidence="2">DSM 14834</strain>
    </source>
</reference>
<dbReference type="RefSeq" id="WP_072755146.1">
    <property type="nucleotide sequence ID" value="NZ_FQUK01000006.1"/>
</dbReference>
<evidence type="ECO:0000313" key="2">
    <source>
        <dbReference type="Proteomes" id="UP000242857"/>
    </source>
</evidence>
<dbReference type="OrthoDB" id="6194710at2"/>
<proteinExistence type="predicted"/>
<sequence length="289" mass="31082">MPSMDAEPVFRGVIALELRNGTPPDRAALAVDAAGQIAERLGRDLAAQVPAVTGCELALLGAHFDPAEALRPGWPLHRRALELLQRAPGKAQGARIVGFGADARGEVPLPLQADPELTGGGLRVLPFVLRGDQVSTVTAALEERLLDHGMLSADTALAVQEALAAQIEHGRLLSLHDLLAMTALQYRNVGLDGLWSLLEAALLAPDSEYLLDAPPEPLARYVQGQVQIALLDPVAWRRRNQPDASDPQQLERGFKLFQMRQRQYAAVLQAHAVPVEFVHCRAGEAAALC</sequence>
<evidence type="ECO:0000313" key="1">
    <source>
        <dbReference type="EMBL" id="SHE51124.1"/>
    </source>
</evidence>
<accession>A0A1M4U3B1</accession>
<protein>
    <submittedName>
        <fullName evidence="1">Uncharacterized protein</fullName>
    </submittedName>
</protein>
<dbReference type="Proteomes" id="UP000242857">
    <property type="component" value="Unassembled WGS sequence"/>
</dbReference>
<keyword evidence="2" id="KW-1185">Reference proteome</keyword>
<dbReference type="EMBL" id="FQUK01000006">
    <property type="protein sequence ID" value="SHE51124.1"/>
    <property type="molecule type" value="Genomic_DNA"/>
</dbReference>